<dbReference type="Gene3D" id="3.40.190.10">
    <property type="entry name" value="Periplasmic binding protein-like II"/>
    <property type="match status" value="1"/>
</dbReference>
<feature type="domain" description="Solute-binding protein family 5" evidence="2">
    <location>
        <begin position="99"/>
        <end position="505"/>
    </location>
</feature>
<dbReference type="Gene3D" id="3.10.105.10">
    <property type="entry name" value="Dipeptide-binding Protein, Domain 3"/>
    <property type="match status" value="1"/>
</dbReference>
<feature type="chain" id="PRO_5016428372" evidence="1">
    <location>
        <begin position="23"/>
        <end position="633"/>
    </location>
</feature>
<evidence type="ECO:0000256" key="1">
    <source>
        <dbReference type="SAM" id="SignalP"/>
    </source>
</evidence>
<dbReference type="RefSeq" id="WP_088920794.1">
    <property type="nucleotide sequence ID" value="NZ_CP018632.1"/>
</dbReference>
<feature type="signal peptide" evidence="1">
    <location>
        <begin position="1"/>
        <end position="22"/>
    </location>
</feature>
<organism evidence="3 4">
    <name type="scientific">Granulosicoccus antarcticus IMCC3135</name>
    <dbReference type="NCBI Taxonomy" id="1192854"/>
    <lineage>
        <taxon>Bacteria</taxon>
        <taxon>Pseudomonadati</taxon>
        <taxon>Pseudomonadota</taxon>
        <taxon>Gammaproteobacteria</taxon>
        <taxon>Chromatiales</taxon>
        <taxon>Granulosicoccaceae</taxon>
        <taxon>Granulosicoccus</taxon>
    </lineage>
</organism>
<protein>
    <submittedName>
        <fullName evidence="3">Putative ABC transporter-binding protein</fullName>
    </submittedName>
</protein>
<dbReference type="SUPFAM" id="SSF53850">
    <property type="entry name" value="Periplasmic binding protein-like II"/>
    <property type="match status" value="1"/>
</dbReference>
<accession>A0A2Z2NX87</accession>
<keyword evidence="4" id="KW-1185">Reference proteome</keyword>
<gene>
    <name evidence="3" type="ORF">IMCC3135_29545</name>
</gene>
<dbReference type="GO" id="GO:1904680">
    <property type="term" value="F:peptide transmembrane transporter activity"/>
    <property type="evidence" value="ECO:0007669"/>
    <property type="project" value="TreeGrafter"/>
</dbReference>
<dbReference type="Proteomes" id="UP000250079">
    <property type="component" value="Chromosome"/>
</dbReference>
<dbReference type="InterPro" id="IPR000914">
    <property type="entry name" value="SBP_5_dom"/>
</dbReference>
<sequence>MITRRTVLGMLVAAALPTRLQAASRDSAFLQKRIDAGELPELMGRLPLNPRVIDLQAKGRTLGQQGGTLRMLIGGQRDIRYLPINSYSRLVGYDEHLNLSPDILESFTVDNGRVFTLHLRKGHKWSDGSDYTAEDFSYYWNHVVLNKELLRGGPPVNLKVNGNVAKFEVLDPQTVRYSWDLPMPQFLHELAAPIPLTLALPSAYMQQFHANFQSAEKLKALVKLKRVDDWVGLHRKMSRQNRPDNPELPTLEAWRPTTQPPAEQFVFERNPFFHRVDEQGTQLPYVDRMVMNVSTSDIIAAKSATGEADLQAAGIDLPDYTLIKEAEQRFPLKVSLWKRTRGSSVALFPNLNCRDRAWRSLFRDVRMRRALSLAINRREINQVIYYGLAHESANTILPESPLFKPEYASAWSTYEPKHANRLLDYIGLTERGDNGIRLLPDGRPANITIESSGESTLETDVLELITDHFRDIGIALFVRTSQRDIFRSRIMGGDVMMSVFQGLDNGLPSADMPPSELAPTSDDQLQWPAWGLYHMSGHSQGHASRLHHVQLLGKLLDDWMLTTSTEQRTQIWEDMLKIHADQVFSIGTINGSLQPVVRSARLHNLPEKGLFGFAPTSYFGAYMPDTFWLDKES</sequence>
<reference evidence="3 4" key="1">
    <citation type="submission" date="2016-12" db="EMBL/GenBank/DDBJ databases">
        <authorList>
            <person name="Song W.-J."/>
            <person name="Kurnit D.M."/>
        </authorList>
    </citation>
    <scope>NUCLEOTIDE SEQUENCE [LARGE SCALE GENOMIC DNA]</scope>
    <source>
        <strain evidence="3 4">IMCC3135</strain>
    </source>
</reference>
<dbReference type="PANTHER" id="PTHR30290:SF62">
    <property type="entry name" value="OLIGOPEPTIDE ABC TRANSPORTER, PERIPLASMIC OLIGOPEPTIDE-BINDING PROTEIN"/>
    <property type="match status" value="1"/>
</dbReference>
<dbReference type="PANTHER" id="PTHR30290">
    <property type="entry name" value="PERIPLASMIC BINDING COMPONENT OF ABC TRANSPORTER"/>
    <property type="match status" value="1"/>
</dbReference>
<evidence type="ECO:0000313" key="3">
    <source>
        <dbReference type="EMBL" id="ASJ75959.1"/>
    </source>
</evidence>
<dbReference type="KEGG" id="gai:IMCC3135_29545"/>
<dbReference type="EMBL" id="CP018632">
    <property type="protein sequence ID" value="ASJ75959.1"/>
    <property type="molecule type" value="Genomic_DNA"/>
</dbReference>
<keyword evidence="1" id="KW-0732">Signal</keyword>
<dbReference type="InterPro" id="IPR039424">
    <property type="entry name" value="SBP_5"/>
</dbReference>
<dbReference type="GO" id="GO:0015833">
    <property type="term" value="P:peptide transport"/>
    <property type="evidence" value="ECO:0007669"/>
    <property type="project" value="TreeGrafter"/>
</dbReference>
<dbReference type="OrthoDB" id="9801912at2"/>
<dbReference type="Pfam" id="PF00496">
    <property type="entry name" value="SBP_bac_5"/>
    <property type="match status" value="1"/>
</dbReference>
<proteinExistence type="predicted"/>
<evidence type="ECO:0000259" key="2">
    <source>
        <dbReference type="Pfam" id="PF00496"/>
    </source>
</evidence>
<dbReference type="CDD" id="cd08500">
    <property type="entry name" value="PBP2_NikA_DppA_OppA_like_4"/>
    <property type="match status" value="1"/>
</dbReference>
<dbReference type="AlphaFoldDB" id="A0A2Z2NX87"/>
<name>A0A2Z2NX87_9GAMM</name>
<evidence type="ECO:0000313" key="4">
    <source>
        <dbReference type="Proteomes" id="UP000250079"/>
    </source>
</evidence>